<evidence type="ECO:0000313" key="3">
    <source>
        <dbReference type="Proteomes" id="UP001066276"/>
    </source>
</evidence>
<dbReference type="EMBL" id="JANPWB010000007">
    <property type="protein sequence ID" value="KAJ1174431.1"/>
    <property type="molecule type" value="Genomic_DNA"/>
</dbReference>
<accession>A0AAV7TEA4</accession>
<comment type="caution">
    <text evidence="2">The sequence shown here is derived from an EMBL/GenBank/DDBJ whole genome shotgun (WGS) entry which is preliminary data.</text>
</comment>
<dbReference type="Proteomes" id="UP001066276">
    <property type="component" value="Chromosome 4_1"/>
</dbReference>
<gene>
    <name evidence="2" type="ORF">NDU88_006253</name>
</gene>
<evidence type="ECO:0000313" key="2">
    <source>
        <dbReference type="EMBL" id="KAJ1174431.1"/>
    </source>
</evidence>
<name>A0AAV7TEA4_PLEWA</name>
<proteinExistence type="predicted"/>
<keyword evidence="3" id="KW-1185">Reference proteome</keyword>
<evidence type="ECO:0000256" key="1">
    <source>
        <dbReference type="SAM" id="MobiDB-lite"/>
    </source>
</evidence>
<feature type="region of interest" description="Disordered" evidence="1">
    <location>
        <begin position="100"/>
        <end position="120"/>
    </location>
</feature>
<organism evidence="2 3">
    <name type="scientific">Pleurodeles waltl</name>
    <name type="common">Iberian ribbed newt</name>
    <dbReference type="NCBI Taxonomy" id="8319"/>
    <lineage>
        <taxon>Eukaryota</taxon>
        <taxon>Metazoa</taxon>
        <taxon>Chordata</taxon>
        <taxon>Craniata</taxon>
        <taxon>Vertebrata</taxon>
        <taxon>Euteleostomi</taxon>
        <taxon>Amphibia</taxon>
        <taxon>Batrachia</taxon>
        <taxon>Caudata</taxon>
        <taxon>Salamandroidea</taxon>
        <taxon>Salamandridae</taxon>
        <taxon>Pleurodelinae</taxon>
        <taxon>Pleurodeles</taxon>
    </lineage>
</organism>
<protein>
    <submittedName>
        <fullName evidence="2">Uncharacterized protein</fullName>
    </submittedName>
</protein>
<sequence length="120" mass="13088">MKISPWGPEISQDKGWQPLTFGKAAMKHVELRSCLRLWARALGLPQEEEEQRGVPLHSPSLKRKGAPDPIPGPHEAWFISFHQMGGRHRAPPCRCVKGPCPGAPSGKDKPGSAVALPAKM</sequence>
<dbReference type="AlphaFoldDB" id="A0AAV7TEA4"/>
<feature type="region of interest" description="Disordered" evidence="1">
    <location>
        <begin position="46"/>
        <end position="74"/>
    </location>
</feature>
<reference evidence="2" key="1">
    <citation type="journal article" date="2022" name="bioRxiv">
        <title>Sequencing and chromosome-scale assembly of the giantPleurodeles waltlgenome.</title>
        <authorList>
            <person name="Brown T."/>
            <person name="Elewa A."/>
            <person name="Iarovenko S."/>
            <person name="Subramanian E."/>
            <person name="Araus A.J."/>
            <person name="Petzold A."/>
            <person name="Susuki M."/>
            <person name="Suzuki K.-i.T."/>
            <person name="Hayashi T."/>
            <person name="Toyoda A."/>
            <person name="Oliveira C."/>
            <person name="Osipova E."/>
            <person name="Leigh N.D."/>
            <person name="Simon A."/>
            <person name="Yun M.H."/>
        </authorList>
    </citation>
    <scope>NUCLEOTIDE SEQUENCE</scope>
    <source>
        <strain evidence="2">20211129_DDA</strain>
        <tissue evidence="2">Liver</tissue>
    </source>
</reference>